<dbReference type="SFLD" id="SFLDG01129">
    <property type="entry name" value="C1.5:_HAD__Beta-PGM__Phosphata"/>
    <property type="match status" value="1"/>
</dbReference>
<protein>
    <submittedName>
        <fullName evidence="5">Phosphoglycolate phosphatase, chromosomal</fullName>
        <ecNumber evidence="5">3.1.3.18</ecNumber>
    </submittedName>
</protein>
<dbReference type="InterPro" id="IPR041492">
    <property type="entry name" value="HAD_2"/>
</dbReference>
<dbReference type="Gene3D" id="3.40.50.1000">
    <property type="entry name" value="HAD superfamily/HAD-like"/>
    <property type="match status" value="1"/>
</dbReference>
<evidence type="ECO:0000256" key="3">
    <source>
        <dbReference type="ARBA" id="ARBA00022842"/>
    </source>
</evidence>
<keyword evidence="1" id="KW-0479">Metal-binding</keyword>
<dbReference type="Gene3D" id="1.10.150.240">
    <property type="entry name" value="Putative phosphatase, domain 2"/>
    <property type="match status" value="1"/>
</dbReference>
<keyword evidence="6" id="KW-1185">Reference proteome</keyword>
<evidence type="ECO:0000256" key="4">
    <source>
        <dbReference type="ARBA" id="ARBA00023277"/>
    </source>
</evidence>
<dbReference type="SFLD" id="SFLDS00003">
    <property type="entry name" value="Haloacid_Dehalogenase"/>
    <property type="match status" value="1"/>
</dbReference>
<evidence type="ECO:0000256" key="1">
    <source>
        <dbReference type="ARBA" id="ARBA00022723"/>
    </source>
</evidence>
<dbReference type="AlphaFoldDB" id="A0A1E3GNW5"/>
<dbReference type="STRING" id="291169.A9E74_02523"/>
<dbReference type="InterPro" id="IPR006439">
    <property type="entry name" value="HAD-SF_hydro_IA"/>
</dbReference>
<dbReference type="PANTHER" id="PTHR43434:SF23">
    <property type="entry name" value="PHOSPHOGLYCOLATE PHOSPHATASE"/>
    <property type="match status" value="1"/>
</dbReference>
<keyword evidence="2 5" id="KW-0378">Hydrolase</keyword>
<dbReference type="EMBL" id="MCRI01000044">
    <property type="protein sequence ID" value="ODN65707.1"/>
    <property type="molecule type" value="Genomic_DNA"/>
</dbReference>
<proteinExistence type="predicted"/>
<dbReference type="EC" id="3.1.3.18" evidence="5"/>
<dbReference type="PANTHER" id="PTHR43434">
    <property type="entry name" value="PHOSPHOGLYCOLATE PHOSPHATASE"/>
    <property type="match status" value="1"/>
</dbReference>
<evidence type="ECO:0000313" key="6">
    <source>
        <dbReference type="Proteomes" id="UP000094379"/>
    </source>
</evidence>
<dbReference type="SUPFAM" id="SSF56784">
    <property type="entry name" value="HAD-like"/>
    <property type="match status" value="1"/>
</dbReference>
<dbReference type="GO" id="GO:0046872">
    <property type="term" value="F:metal ion binding"/>
    <property type="evidence" value="ECO:0007669"/>
    <property type="project" value="UniProtKB-KW"/>
</dbReference>
<dbReference type="InterPro" id="IPR050155">
    <property type="entry name" value="HAD-like_hydrolase_sf"/>
</dbReference>
<dbReference type="NCBIfam" id="TIGR01509">
    <property type="entry name" value="HAD-SF-IA-v3"/>
    <property type="match status" value="1"/>
</dbReference>
<sequence length="219" mass="24073">MFISPFNVVLFDLDGTLVDTAPDLGYALNTLLEQEGHQPLDHARIRPVASHGSAGLLKLGFGIEKEDPVYPALQQRFLSLYAENIARESALFIGMQQVLDGLTAQGIRWGVVTNKPSFLTIPLMEALQLTDAAACIVSADTTPFSKPHPAPMLHACELVDAKPVDCIYIGDAERDIQAAHNAHMRSVVALYGYISETDEPEAWQADCMINHPHEILKWI</sequence>
<dbReference type="PATRIC" id="fig|291169.3.peg.2546"/>
<dbReference type="InterPro" id="IPR023214">
    <property type="entry name" value="HAD_sf"/>
</dbReference>
<dbReference type="RefSeq" id="WP_069296900.1">
    <property type="nucleotide sequence ID" value="NZ_MCRI01000044.1"/>
</dbReference>
<dbReference type="SFLD" id="SFLDG01135">
    <property type="entry name" value="C1.5.6:_HAD__Beta-PGM__Phospha"/>
    <property type="match status" value="1"/>
</dbReference>
<dbReference type="Proteomes" id="UP000094379">
    <property type="component" value="Unassembled WGS sequence"/>
</dbReference>
<keyword evidence="4" id="KW-0119">Carbohydrate metabolism</keyword>
<gene>
    <name evidence="5" type="primary">cbbZC</name>
    <name evidence="5" type="ORF">A9E74_02523</name>
</gene>
<dbReference type="GO" id="GO:0008967">
    <property type="term" value="F:phosphoglycolate phosphatase activity"/>
    <property type="evidence" value="ECO:0007669"/>
    <property type="project" value="UniProtKB-EC"/>
</dbReference>
<reference evidence="5 6" key="1">
    <citation type="submission" date="2016-07" db="EMBL/GenBank/DDBJ databases">
        <title>Draft Genome Sequence of Methylophaga muralis Bur 1.</title>
        <authorList>
            <person name="Vasilenko O.V."/>
            <person name="Doronina N.V."/>
            <person name="Shmareva M.N."/>
            <person name="Tarlachkov S.V."/>
            <person name="Mustakhimov I."/>
            <person name="Trotsenko Y.A."/>
        </authorList>
    </citation>
    <scope>NUCLEOTIDE SEQUENCE [LARGE SCALE GENOMIC DNA]</scope>
    <source>
        <strain evidence="5 6">Bur 1</strain>
    </source>
</reference>
<keyword evidence="3" id="KW-0460">Magnesium</keyword>
<dbReference type="NCBIfam" id="TIGR01549">
    <property type="entry name" value="HAD-SF-IA-v1"/>
    <property type="match status" value="1"/>
</dbReference>
<dbReference type="InterPro" id="IPR036412">
    <property type="entry name" value="HAD-like_sf"/>
</dbReference>
<evidence type="ECO:0000256" key="2">
    <source>
        <dbReference type="ARBA" id="ARBA00022801"/>
    </source>
</evidence>
<name>A0A1E3GNW5_9GAMM</name>
<comment type="caution">
    <text evidence="5">The sequence shown here is derived from an EMBL/GenBank/DDBJ whole genome shotgun (WGS) entry which is preliminary data.</text>
</comment>
<dbReference type="GO" id="GO:0005829">
    <property type="term" value="C:cytosol"/>
    <property type="evidence" value="ECO:0007669"/>
    <property type="project" value="TreeGrafter"/>
</dbReference>
<dbReference type="InterPro" id="IPR023198">
    <property type="entry name" value="PGP-like_dom2"/>
</dbReference>
<organism evidence="5 6">
    <name type="scientific">Methylophaga muralis</name>
    <dbReference type="NCBI Taxonomy" id="291169"/>
    <lineage>
        <taxon>Bacteria</taxon>
        <taxon>Pseudomonadati</taxon>
        <taxon>Pseudomonadota</taxon>
        <taxon>Gammaproteobacteria</taxon>
        <taxon>Thiotrichales</taxon>
        <taxon>Piscirickettsiaceae</taxon>
        <taxon>Methylophaga</taxon>
    </lineage>
</organism>
<dbReference type="GO" id="GO:0006281">
    <property type="term" value="P:DNA repair"/>
    <property type="evidence" value="ECO:0007669"/>
    <property type="project" value="TreeGrafter"/>
</dbReference>
<dbReference type="Pfam" id="PF13419">
    <property type="entry name" value="HAD_2"/>
    <property type="match status" value="1"/>
</dbReference>
<accession>A0A1E3GNW5</accession>
<evidence type="ECO:0000313" key="5">
    <source>
        <dbReference type="EMBL" id="ODN65707.1"/>
    </source>
</evidence>